<evidence type="ECO:0000256" key="1">
    <source>
        <dbReference type="SAM" id="MobiDB-lite"/>
    </source>
</evidence>
<dbReference type="PANTHER" id="PTHR42830:SF1">
    <property type="entry name" value="OSMOTICALLY INDUCIBLE FAMILY PROTEIN"/>
    <property type="match status" value="1"/>
</dbReference>
<dbReference type="OrthoDB" id="16314at2759"/>
<dbReference type="STRING" id="1054147.F4PVA8"/>
<dbReference type="Pfam" id="PF02566">
    <property type="entry name" value="OsmC"/>
    <property type="match status" value="1"/>
</dbReference>
<dbReference type="GeneID" id="14871900"/>
<evidence type="ECO:0000313" key="2">
    <source>
        <dbReference type="EMBL" id="EGG19922.1"/>
    </source>
</evidence>
<dbReference type="SUPFAM" id="SSF82784">
    <property type="entry name" value="OsmC-like"/>
    <property type="match status" value="1"/>
</dbReference>
<accession>F4PVA8</accession>
<dbReference type="InterPro" id="IPR019904">
    <property type="entry name" value="Peroxiredoxin_OsmC"/>
</dbReference>
<keyword evidence="3" id="KW-1185">Reference proteome</keyword>
<protein>
    <submittedName>
        <fullName evidence="2">Osmotically inducible family protein</fullName>
    </submittedName>
</protein>
<dbReference type="GO" id="GO:0004601">
    <property type="term" value="F:peroxidase activity"/>
    <property type="evidence" value="ECO:0007669"/>
    <property type="project" value="InterPro"/>
</dbReference>
<proteinExistence type="predicted"/>
<dbReference type="Proteomes" id="UP000007797">
    <property type="component" value="Unassembled WGS sequence"/>
</dbReference>
<dbReference type="RefSeq" id="XP_004366905.1">
    <property type="nucleotide sequence ID" value="XM_004366848.1"/>
</dbReference>
<organism evidence="2 3">
    <name type="scientific">Cavenderia fasciculata</name>
    <name type="common">Slime mold</name>
    <name type="synonym">Dictyostelium fasciculatum</name>
    <dbReference type="NCBI Taxonomy" id="261658"/>
    <lineage>
        <taxon>Eukaryota</taxon>
        <taxon>Amoebozoa</taxon>
        <taxon>Evosea</taxon>
        <taxon>Eumycetozoa</taxon>
        <taxon>Dictyostelia</taxon>
        <taxon>Acytosteliales</taxon>
        <taxon>Cavenderiaceae</taxon>
        <taxon>Cavenderia</taxon>
    </lineage>
</organism>
<reference evidence="3" key="1">
    <citation type="journal article" date="2011" name="Genome Res.">
        <title>Phylogeny-wide analysis of social amoeba genomes highlights ancient origins for complex intercellular communication.</title>
        <authorList>
            <person name="Heidel A.J."/>
            <person name="Lawal H.M."/>
            <person name="Felder M."/>
            <person name="Schilde C."/>
            <person name="Helps N.R."/>
            <person name="Tunggal B."/>
            <person name="Rivero F."/>
            <person name="John U."/>
            <person name="Schleicher M."/>
            <person name="Eichinger L."/>
            <person name="Platzer M."/>
            <person name="Noegel A.A."/>
            <person name="Schaap P."/>
            <person name="Gloeckner G."/>
        </authorList>
    </citation>
    <scope>NUCLEOTIDE SEQUENCE [LARGE SCALE GENOMIC DNA]</scope>
    <source>
        <strain evidence="3">SH3</strain>
    </source>
</reference>
<dbReference type="Gene3D" id="3.30.300.20">
    <property type="match status" value="1"/>
</dbReference>
<dbReference type="EMBL" id="GL883013">
    <property type="protein sequence ID" value="EGG19922.1"/>
    <property type="molecule type" value="Genomic_DNA"/>
</dbReference>
<gene>
    <name evidence="2" type="ORF">DFA_07029</name>
</gene>
<dbReference type="InterPro" id="IPR052707">
    <property type="entry name" value="OsmC_Ohr_Peroxiredoxin"/>
</dbReference>
<feature type="region of interest" description="Disordered" evidence="1">
    <location>
        <begin position="1"/>
        <end position="44"/>
    </location>
</feature>
<dbReference type="NCBIfam" id="TIGR03562">
    <property type="entry name" value="osmo_induc_OsmC"/>
    <property type="match status" value="1"/>
</dbReference>
<dbReference type="InterPro" id="IPR036102">
    <property type="entry name" value="OsmC/Ohrsf"/>
</dbReference>
<dbReference type="InterPro" id="IPR015946">
    <property type="entry name" value="KH_dom-like_a/b"/>
</dbReference>
<dbReference type="InterPro" id="IPR003718">
    <property type="entry name" value="OsmC/Ohr_fam"/>
</dbReference>
<dbReference type="GO" id="GO:0006979">
    <property type="term" value="P:response to oxidative stress"/>
    <property type="evidence" value="ECO:0007669"/>
    <property type="project" value="InterPro"/>
</dbReference>
<name>F4PVA8_CACFS</name>
<dbReference type="KEGG" id="dfa:DFA_07029"/>
<dbReference type="PANTHER" id="PTHR42830">
    <property type="entry name" value="OSMOTICALLY INDUCIBLE FAMILY PROTEIN"/>
    <property type="match status" value="1"/>
</dbReference>
<dbReference type="AlphaFoldDB" id="F4PVA8"/>
<sequence>MVTRVKKSSSPSSNTSSSSSSSSANTNTTTITRSRRNGKLLDESAQREVDSLPNVVIIIPVFRTDDEMYRYYSRLSNTTQRYSITKSGRRVKYFHLKMIKRFATALWKGSIKDGSGVITTQSKVISSLPYNVPSRFGGDQVDKHTNPEELIASAHAGCYSMALSAQLSGAELTPTSINTTATLSMLKDDKGWTITQVDLKCEAVVPNATKELFLEKAKAAKEGCPVSKVLNCKITLDATLKN</sequence>
<feature type="compositionally biased region" description="Low complexity" evidence="1">
    <location>
        <begin position="8"/>
        <end position="32"/>
    </location>
</feature>
<evidence type="ECO:0000313" key="3">
    <source>
        <dbReference type="Proteomes" id="UP000007797"/>
    </source>
</evidence>